<dbReference type="OMA" id="RVNQDST"/>
<dbReference type="GO" id="GO:0016887">
    <property type="term" value="F:ATP hydrolysis activity"/>
    <property type="evidence" value="ECO:0007669"/>
    <property type="project" value="InterPro"/>
</dbReference>
<gene>
    <name evidence="6" type="ORF">SPRG_19339</name>
</gene>
<keyword evidence="7" id="KW-1185">Reference proteome</keyword>
<name>A0A067CWX1_SAPPC</name>
<proteinExistence type="inferred from homology"/>
<dbReference type="PANTHER" id="PTHR23077:SF117">
    <property type="entry name" value="AAA+ ATPASE DOMAIN-CONTAINING PROTEIN"/>
    <property type="match status" value="1"/>
</dbReference>
<dbReference type="VEuPathDB" id="FungiDB:SPRG_19339"/>
<dbReference type="PROSITE" id="PS00674">
    <property type="entry name" value="AAA"/>
    <property type="match status" value="1"/>
</dbReference>
<dbReference type="KEGG" id="spar:SPRG_19339"/>
<dbReference type="InterPro" id="IPR003593">
    <property type="entry name" value="AAA+_ATPase"/>
</dbReference>
<dbReference type="RefSeq" id="XP_012195750.1">
    <property type="nucleotide sequence ID" value="XM_012340360.1"/>
</dbReference>
<dbReference type="GeneID" id="24140751"/>
<dbReference type="InterPro" id="IPR003960">
    <property type="entry name" value="ATPase_AAA_CS"/>
</dbReference>
<feature type="domain" description="AAA+ ATPase" evidence="5">
    <location>
        <begin position="299"/>
        <end position="431"/>
    </location>
</feature>
<evidence type="ECO:0000256" key="1">
    <source>
        <dbReference type="ARBA" id="ARBA00022741"/>
    </source>
</evidence>
<dbReference type="CDD" id="cd00009">
    <property type="entry name" value="AAA"/>
    <property type="match status" value="1"/>
</dbReference>
<keyword evidence="3" id="KW-0175">Coiled coil</keyword>
<organism evidence="6 7">
    <name type="scientific">Saprolegnia parasitica (strain CBS 223.65)</name>
    <dbReference type="NCBI Taxonomy" id="695850"/>
    <lineage>
        <taxon>Eukaryota</taxon>
        <taxon>Sar</taxon>
        <taxon>Stramenopiles</taxon>
        <taxon>Oomycota</taxon>
        <taxon>Saprolegniomycetes</taxon>
        <taxon>Saprolegniales</taxon>
        <taxon>Saprolegniaceae</taxon>
        <taxon>Saprolegnia</taxon>
    </lineage>
</organism>
<dbReference type="InterPro" id="IPR003959">
    <property type="entry name" value="ATPase_AAA_core"/>
</dbReference>
<keyword evidence="2 4" id="KW-0067">ATP-binding</keyword>
<dbReference type="Gene3D" id="1.10.8.60">
    <property type="match status" value="2"/>
</dbReference>
<sequence length="519" mass="56028">MDRASVARSHRANGFAGYEDIVDDLLFHLRLVLLASSEYVASHGLLVRGVRGVGKTLLLQALGTQLRSLGIPVLYLEGMALMLESAVTTAFPSPTAFLAHKMQSLTECGVLLLDNVDACFEEHEVSPMGRSLLQVLDSIGSRRVVVVASSTVGLPASATRVGRLERELELPVPSEACRHAILHRLLLAAPLDAPRNDVAHRVALATGGYVAKDLVRVCRHALASSKLQEAPTVVWQDFVKALGVTTPSQLQTLNVQAPGAALASWTRFAGYATLKNRLLELISYRFERKEALAALGVQSVSGILLYGPSGCGKTTLVRGLAAKCNANFVRVQSSDLLSKYFGETEKSIRDVFARARASAPCILFLTKYDRCKNSSSVYARVLSTLLNEMDGVGGQASEVIVMAATNRKDALDAALVRPGRIDQALEVGYPNENDRLAIFESYTRRMPLSPDVDLAALASTPFDLRNDMSQMLRSAHMTGADIGAICKAAAFHALRHDEHAATVGMAHFRAAIASRLERV</sequence>
<dbReference type="FunFam" id="3.40.50.300:FF:001025">
    <property type="entry name" value="ATPase family, AAA domain-containing 2B"/>
    <property type="match status" value="1"/>
</dbReference>
<accession>A0A067CWX1</accession>
<evidence type="ECO:0000313" key="7">
    <source>
        <dbReference type="Proteomes" id="UP000030745"/>
    </source>
</evidence>
<dbReference type="AlphaFoldDB" id="A0A067CWX1"/>
<evidence type="ECO:0000259" key="5">
    <source>
        <dbReference type="SMART" id="SM00382"/>
    </source>
</evidence>
<evidence type="ECO:0000256" key="4">
    <source>
        <dbReference type="RuleBase" id="RU003651"/>
    </source>
</evidence>
<dbReference type="SUPFAM" id="SSF52540">
    <property type="entry name" value="P-loop containing nucleoside triphosphate hydrolases"/>
    <property type="match status" value="2"/>
</dbReference>
<protein>
    <recommendedName>
        <fullName evidence="5">AAA+ ATPase domain-containing protein</fullName>
    </recommendedName>
</protein>
<keyword evidence="1 4" id="KW-0547">Nucleotide-binding</keyword>
<dbReference type="Pfam" id="PF00004">
    <property type="entry name" value="AAA"/>
    <property type="match status" value="2"/>
</dbReference>
<reference evidence="6 7" key="1">
    <citation type="journal article" date="2013" name="PLoS Genet.">
        <title>Distinctive expansion of potential virulence genes in the genome of the oomycete fish pathogen Saprolegnia parasitica.</title>
        <authorList>
            <person name="Jiang R.H."/>
            <person name="de Bruijn I."/>
            <person name="Haas B.J."/>
            <person name="Belmonte R."/>
            <person name="Lobach L."/>
            <person name="Christie J."/>
            <person name="van den Ackerveken G."/>
            <person name="Bottin A."/>
            <person name="Bulone V."/>
            <person name="Diaz-Moreno S.M."/>
            <person name="Dumas B."/>
            <person name="Fan L."/>
            <person name="Gaulin E."/>
            <person name="Govers F."/>
            <person name="Grenville-Briggs L.J."/>
            <person name="Horner N.R."/>
            <person name="Levin J.Z."/>
            <person name="Mammella M."/>
            <person name="Meijer H.J."/>
            <person name="Morris P."/>
            <person name="Nusbaum C."/>
            <person name="Oome S."/>
            <person name="Phillips A.J."/>
            <person name="van Rooyen D."/>
            <person name="Rzeszutek E."/>
            <person name="Saraiva M."/>
            <person name="Secombes C.J."/>
            <person name="Seidl M.F."/>
            <person name="Snel B."/>
            <person name="Stassen J.H."/>
            <person name="Sykes S."/>
            <person name="Tripathy S."/>
            <person name="van den Berg H."/>
            <person name="Vega-Arreguin J.C."/>
            <person name="Wawra S."/>
            <person name="Young S.K."/>
            <person name="Zeng Q."/>
            <person name="Dieguez-Uribeondo J."/>
            <person name="Russ C."/>
            <person name="Tyler B.M."/>
            <person name="van West P."/>
        </authorList>
    </citation>
    <scope>NUCLEOTIDE SEQUENCE [LARGE SCALE GENOMIC DNA]</scope>
    <source>
        <strain evidence="6 7">CBS 223.65</strain>
    </source>
</reference>
<dbReference type="GO" id="GO:0005524">
    <property type="term" value="F:ATP binding"/>
    <property type="evidence" value="ECO:0007669"/>
    <property type="project" value="UniProtKB-KW"/>
</dbReference>
<dbReference type="Gene3D" id="3.40.50.300">
    <property type="entry name" value="P-loop containing nucleotide triphosphate hydrolases"/>
    <property type="match status" value="2"/>
</dbReference>
<dbReference type="PANTHER" id="PTHR23077">
    <property type="entry name" value="AAA-FAMILY ATPASE"/>
    <property type="match status" value="1"/>
</dbReference>
<dbReference type="Proteomes" id="UP000030745">
    <property type="component" value="Unassembled WGS sequence"/>
</dbReference>
<dbReference type="InterPro" id="IPR050168">
    <property type="entry name" value="AAA_ATPase_domain"/>
</dbReference>
<dbReference type="STRING" id="695850.A0A067CWX1"/>
<evidence type="ECO:0000256" key="2">
    <source>
        <dbReference type="ARBA" id="ARBA00022840"/>
    </source>
</evidence>
<dbReference type="InterPro" id="IPR027417">
    <property type="entry name" value="P-loop_NTPase"/>
</dbReference>
<dbReference type="SMART" id="SM00382">
    <property type="entry name" value="AAA"/>
    <property type="match status" value="2"/>
</dbReference>
<dbReference type="EMBL" id="KK583192">
    <property type="protein sequence ID" value="KDO33730.1"/>
    <property type="molecule type" value="Genomic_DNA"/>
</dbReference>
<comment type="similarity">
    <text evidence="4">Belongs to the AAA ATPase family.</text>
</comment>
<dbReference type="OrthoDB" id="5421at2759"/>
<evidence type="ECO:0000256" key="3">
    <source>
        <dbReference type="ARBA" id="ARBA00023054"/>
    </source>
</evidence>
<dbReference type="InterPro" id="IPR041569">
    <property type="entry name" value="AAA_lid_3"/>
</dbReference>
<dbReference type="Pfam" id="PF17862">
    <property type="entry name" value="AAA_lid_3"/>
    <property type="match status" value="1"/>
</dbReference>
<feature type="domain" description="AAA+ ATPase" evidence="5">
    <location>
        <begin position="41"/>
        <end position="174"/>
    </location>
</feature>
<evidence type="ECO:0000313" key="6">
    <source>
        <dbReference type="EMBL" id="KDO33730.1"/>
    </source>
</evidence>